<dbReference type="Proteomes" id="UP000266861">
    <property type="component" value="Unassembled WGS sequence"/>
</dbReference>
<dbReference type="EMBL" id="PQFF01000112">
    <property type="protein sequence ID" value="RHZ81424.1"/>
    <property type="molecule type" value="Genomic_DNA"/>
</dbReference>
<evidence type="ECO:0000313" key="3">
    <source>
        <dbReference type="Proteomes" id="UP000266861"/>
    </source>
</evidence>
<dbReference type="STRING" id="1348612.A0A397J8B6"/>
<proteinExistence type="predicted"/>
<evidence type="ECO:0000256" key="1">
    <source>
        <dbReference type="SAM" id="MobiDB-lite"/>
    </source>
</evidence>
<comment type="caution">
    <text evidence="2">The sequence shown here is derived from an EMBL/GenBank/DDBJ whole genome shotgun (WGS) entry which is preliminary data.</text>
</comment>
<organism evidence="2 3">
    <name type="scientific">Diversispora epigaea</name>
    <dbReference type="NCBI Taxonomy" id="1348612"/>
    <lineage>
        <taxon>Eukaryota</taxon>
        <taxon>Fungi</taxon>
        <taxon>Fungi incertae sedis</taxon>
        <taxon>Mucoromycota</taxon>
        <taxon>Glomeromycotina</taxon>
        <taxon>Glomeromycetes</taxon>
        <taxon>Diversisporales</taxon>
        <taxon>Diversisporaceae</taxon>
        <taxon>Diversispora</taxon>
    </lineage>
</organism>
<protein>
    <submittedName>
        <fullName evidence="2">Uncharacterized protein</fullName>
    </submittedName>
</protein>
<reference evidence="2 3" key="1">
    <citation type="submission" date="2018-08" db="EMBL/GenBank/DDBJ databases">
        <title>Genome and evolution of the arbuscular mycorrhizal fungus Diversispora epigaea (formerly Glomus versiforme) and its bacterial endosymbionts.</title>
        <authorList>
            <person name="Sun X."/>
            <person name="Fei Z."/>
            <person name="Harrison M."/>
        </authorList>
    </citation>
    <scope>NUCLEOTIDE SEQUENCE [LARGE SCALE GENOMIC DNA]</scope>
    <source>
        <strain evidence="2 3">IT104</strain>
    </source>
</reference>
<keyword evidence="3" id="KW-1185">Reference proteome</keyword>
<feature type="compositionally biased region" description="Basic and acidic residues" evidence="1">
    <location>
        <begin position="145"/>
        <end position="155"/>
    </location>
</feature>
<accession>A0A397J8B6</accession>
<feature type="compositionally biased region" description="Acidic residues" evidence="1">
    <location>
        <begin position="122"/>
        <end position="144"/>
    </location>
</feature>
<feature type="region of interest" description="Disordered" evidence="1">
    <location>
        <begin position="122"/>
        <end position="155"/>
    </location>
</feature>
<gene>
    <name evidence="2" type="ORF">Glove_120g162</name>
</gene>
<evidence type="ECO:0000313" key="2">
    <source>
        <dbReference type="EMBL" id="RHZ81424.1"/>
    </source>
</evidence>
<dbReference type="OrthoDB" id="2440742at2759"/>
<sequence length="155" mass="18107">MGKWLVYYYKAWTGYAYPEIETVASRIFGICVNAASVKRLWSNMGLYHTKNEDMTKLRADITYNRRFYKESIVSNIINSTLETETQDNELETEIQEVNSESEIQDINHEINMQDIDSETESLIEENEVSNNSEDDENNNIDIEDISQKFTDHLSE</sequence>
<name>A0A397J8B6_9GLOM</name>
<dbReference type="AlphaFoldDB" id="A0A397J8B6"/>